<keyword evidence="3" id="KW-0997">Cell inner membrane</keyword>
<protein>
    <recommendedName>
        <fullName evidence="6">Periplasmic chaperone PpiD</fullName>
    </recommendedName>
    <alternativeName>
        <fullName evidence="7">Periplasmic folding chaperone</fullName>
    </alternativeName>
</protein>
<reference evidence="10" key="2">
    <citation type="journal article" date="2021" name="PeerJ">
        <title>Extensive microbial diversity within the chicken gut microbiome revealed by metagenomics and culture.</title>
        <authorList>
            <person name="Gilroy R."/>
            <person name="Ravi A."/>
            <person name="Getino M."/>
            <person name="Pursley I."/>
            <person name="Horton D.L."/>
            <person name="Alikhan N.F."/>
            <person name="Baker D."/>
            <person name="Gharbi K."/>
            <person name="Hall N."/>
            <person name="Watson M."/>
            <person name="Adriaenssens E.M."/>
            <person name="Foster-Nyarko E."/>
            <person name="Jarju S."/>
            <person name="Secka A."/>
            <person name="Antonio M."/>
            <person name="Oren A."/>
            <person name="Chaudhuri R.R."/>
            <person name="La Ragione R."/>
            <person name="Hildebrand F."/>
            <person name="Pallen M.J."/>
        </authorList>
    </citation>
    <scope>NUCLEOTIDE SEQUENCE</scope>
    <source>
        <strain evidence="10">D3-1215</strain>
    </source>
</reference>
<dbReference type="InterPro" id="IPR000297">
    <property type="entry name" value="PPIase_PpiC"/>
</dbReference>
<gene>
    <name evidence="10" type="ORF">IAC32_06705</name>
</gene>
<evidence type="ECO:0000256" key="5">
    <source>
        <dbReference type="ARBA" id="ARBA00023186"/>
    </source>
</evidence>
<dbReference type="SUPFAM" id="SSF54534">
    <property type="entry name" value="FKBP-like"/>
    <property type="match status" value="1"/>
</dbReference>
<dbReference type="PROSITE" id="PS50198">
    <property type="entry name" value="PPIC_PPIASE_2"/>
    <property type="match status" value="1"/>
</dbReference>
<dbReference type="Proteomes" id="UP000823637">
    <property type="component" value="Unassembled WGS sequence"/>
</dbReference>
<dbReference type="InterPro" id="IPR023058">
    <property type="entry name" value="PPIase_PpiC_CS"/>
</dbReference>
<proteinExistence type="predicted"/>
<name>A0A9D9EJ11_9BACT</name>
<dbReference type="InterPro" id="IPR046357">
    <property type="entry name" value="PPIase_dom_sf"/>
</dbReference>
<organism evidence="10 11">
    <name type="scientific">Candidatus Enterocola intestinipullorum</name>
    <dbReference type="NCBI Taxonomy" id="2840783"/>
    <lineage>
        <taxon>Bacteria</taxon>
        <taxon>Pseudomonadati</taxon>
        <taxon>Bacteroidota</taxon>
        <taxon>Bacteroidia</taxon>
        <taxon>Bacteroidales</taxon>
        <taxon>Candidatus Enterocola</taxon>
    </lineage>
</organism>
<keyword evidence="5" id="KW-0143">Chaperone</keyword>
<evidence type="ECO:0000256" key="4">
    <source>
        <dbReference type="ARBA" id="ARBA00023136"/>
    </source>
</evidence>
<dbReference type="PROSITE" id="PS01096">
    <property type="entry name" value="PPIC_PPIASE_1"/>
    <property type="match status" value="1"/>
</dbReference>
<reference evidence="10" key="1">
    <citation type="submission" date="2020-10" db="EMBL/GenBank/DDBJ databases">
        <authorList>
            <person name="Gilroy R."/>
        </authorList>
    </citation>
    <scope>NUCLEOTIDE SEQUENCE</scope>
    <source>
        <strain evidence="10">D3-1215</strain>
    </source>
</reference>
<evidence type="ECO:0000256" key="6">
    <source>
        <dbReference type="ARBA" id="ARBA00040743"/>
    </source>
</evidence>
<dbReference type="PANTHER" id="PTHR47529:SF1">
    <property type="entry name" value="PERIPLASMIC CHAPERONE PPID"/>
    <property type="match status" value="1"/>
</dbReference>
<evidence type="ECO:0000256" key="7">
    <source>
        <dbReference type="ARBA" id="ARBA00042775"/>
    </source>
</evidence>
<evidence type="ECO:0000313" key="11">
    <source>
        <dbReference type="Proteomes" id="UP000823637"/>
    </source>
</evidence>
<evidence type="ECO:0000256" key="2">
    <source>
        <dbReference type="ARBA" id="ARBA00022475"/>
    </source>
</evidence>
<dbReference type="PANTHER" id="PTHR47529">
    <property type="entry name" value="PEPTIDYL-PROLYL CIS-TRANS ISOMERASE D"/>
    <property type="match status" value="1"/>
</dbReference>
<dbReference type="AlphaFoldDB" id="A0A9D9EJ11"/>
<evidence type="ECO:0000313" key="10">
    <source>
        <dbReference type="EMBL" id="MBO8447416.1"/>
    </source>
</evidence>
<evidence type="ECO:0000259" key="9">
    <source>
        <dbReference type="PROSITE" id="PS50198"/>
    </source>
</evidence>
<keyword evidence="8 10" id="KW-0413">Isomerase</keyword>
<feature type="non-terminal residue" evidence="10">
    <location>
        <position position="1"/>
    </location>
</feature>
<dbReference type="Pfam" id="PF13616">
    <property type="entry name" value="Rotamase_3"/>
    <property type="match status" value="1"/>
</dbReference>
<accession>A0A9D9EJ11</accession>
<dbReference type="InterPro" id="IPR052029">
    <property type="entry name" value="PpiD_chaperone"/>
</dbReference>
<evidence type="ECO:0000256" key="1">
    <source>
        <dbReference type="ARBA" id="ARBA00004382"/>
    </source>
</evidence>
<dbReference type="GO" id="GO:0003755">
    <property type="term" value="F:peptidyl-prolyl cis-trans isomerase activity"/>
    <property type="evidence" value="ECO:0007669"/>
    <property type="project" value="UniProtKB-KW"/>
</dbReference>
<evidence type="ECO:0000256" key="8">
    <source>
        <dbReference type="PROSITE-ProRule" id="PRU00278"/>
    </source>
</evidence>
<dbReference type="EMBL" id="JADIMR010000100">
    <property type="protein sequence ID" value="MBO8447416.1"/>
    <property type="molecule type" value="Genomic_DNA"/>
</dbReference>
<keyword evidence="8" id="KW-0697">Rotamase</keyword>
<feature type="domain" description="PpiC" evidence="9">
    <location>
        <begin position="220"/>
        <end position="303"/>
    </location>
</feature>
<evidence type="ECO:0000256" key="3">
    <source>
        <dbReference type="ARBA" id="ARBA00022519"/>
    </source>
</evidence>
<dbReference type="Gene3D" id="3.10.50.40">
    <property type="match status" value="1"/>
</dbReference>
<sequence length="566" mass="62552">LMQLRSFYNPEKQAFDPALLSEFAKMLSEGMATPEMQKYWQYIQRNVKMQLLQDKYAALTGASFNFNRIDARDAYNDKQTYKLEYVSRPYFSVPDSAVSVSDAEMQARYKLDKENMARKAEERTIGVISFNIEPSQDDFDEVKAWVDKLWPEFSTSADFISLSNQNSDVNYDGIAKSRADVDKDLADFAFSGKAGDTFAPKLFGNTYKMARIVESGISAPDSVRARHILVLESSQERTKAVADSLVSELEKGADFADLAKRHSKAASAQAGGGLGWFKEGEIDKDFSVACFKARTGKAFIYPMGQVLQVIEVTEKTKPVEKVKLCVLQREVEAGSRTYANLFNDANQYAAKYNNSSLFADSAKTLDGVYYRTYTVKTSDNTVAGIKDSRQIVRWAFNANAGDVTDKVFECGDKFVLASLVSVQEKGVPPFDEVSNQIRQQLLKEKKGEKIAADMQAKLSGANDLQLLGEVKQIASVAPETRFVPGLGNEPKVSGSLESLAADGNIGFIAGNSAVFAAKAARLASQTQAFDETAMINELQGKRPYGQMVLQSLVDAADITDNRINFY</sequence>
<dbReference type="GO" id="GO:0005886">
    <property type="term" value="C:plasma membrane"/>
    <property type="evidence" value="ECO:0007669"/>
    <property type="project" value="UniProtKB-SubCell"/>
</dbReference>
<comment type="caution">
    <text evidence="10">The sequence shown here is derived from an EMBL/GenBank/DDBJ whole genome shotgun (WGS) entry which is preliminary data.</text>
</comment>
<comment type="subcellular location">
    <subcellularLocation>
        <location evidence="1">Cell inner membrane</location>
        <topology evidence="1">Single-pass type II membrane protein</topology>
        <orientation evidence="1">Periplasmic side</orientation>
    </subcellularLocation>
</comment>
<keyword evidence="4" id="KW-0472">Membrane</keyword>
<keyword evidence="2" id="KW-1003">Cell membrane</keyword>